<organism evidence="2 3">
    <name type="scientific">Corynebacterium anserum</name>
    <dbReference type="NCBI Taxonomy" id="2684406"/>
    <lineage>
        <taxon>Bacteria</taxon>
        <taxon>Bacillati</taxon>
        <taxon>Actinomycetota</taxon>
        <taxon>Actinomycetes</taxon>
        <taxon>Mycobacteriales</taxon>
        <taxon>Corynebacteriaceae</taxon>
        <taxon>Corynebacterium</taxon>
    </lineage>
</organism>
<dbReference type="SUPFAM" id="SSF158997">
    <property type="entry name" value="Trm112p-like"/>
    <property type="match status" value="1"/>
</dbReference>
<sequence>MIDSQLLEILVCPQDKGPLEQHGDYLVNTRLGKAYPVQDGIPVLLIDEAVDWPLE</sequence>
<dbReference type="Pfam" id="PF03966">
    <property type="entry name" value="Trm112p"/>
    <property type="match status" value="1"/>
</dbReference>
<dbReference type="PANTHER" id="PTHR33505">
    <property type="entry name" value="ZGC:162634"/>
    <property type="match status" value="1"/>
</dbReference>
<proteinExistence type="inferred from homology"/>
<dbReference type="HAMAP" id="MF_01187">
    <property type="entry name" value="UPF0434"/>
    <property type="match status" value="1"/>
</dbReference>
<dbReference type="GO" id="GO:0005829">
    <property type="term" value="C:cytosol"/>
    <property type="evidence" value="ECO:0007669"/>
    <property type="project" value="TreeGrafter"/>
</dbReference>
<accession>A0A7G7YN69</accession>
<reference evidence="2 3" key="1">
    <citation type="submission" date="2019-12" db="EMBL/GenBank/DDBJ databases">
        <title>Corynebacterium sp. nov., isolated from feces of the Anser Albifrons in China.</title>
        <authorList>
            <person name="Liu Q."/>
        </authorList>
    </citation>
    <scope>NUCLEOTIDE SEQUENCE [LARGE SCALE GENOMIC DNA]</scope>
    <source>
        <strain evidence="2 3">23H37-10</strain>
    </source>
</reference>
<dbReference type="KEGG" id="cans:GP473_03925"/>
<dbReference type="RefSeq" id="WP_185769022.1">
    <property type="nucleotide sequence ID" value="NZ_CP046883.1"/>
</dbReference>
<evidence type="ECO:0000313" key="2">
    <source>
        <dbReference type="EMBL" id="QNH95939.1"/>
    </source>
</evidence>
<dbReference type="Proteomes" id="UP000515275">
    <property type="component" value="Chromosome"/>
</dbReference>
<evidence type="ECO:0000313" key="3">
    <source>
        <dbReference type="Proteomes" id="UP000515275"/>
    </source>
</evidence>
<gene>
    <name evidence="2" type="ORF">GP473_03925</name>
</gene>
<dbReference type="InterPro" id="IPR005651">
    <property type="entry name" value="Trm112-like"/>
</dbReference>
<comment type="similarity">
    <text evidence="1">Belongs to the UPF0434 family.</text>
</comment>
<dbReference type="PANTHER" id="PTHR33505:SF4">
    <property type="entry name" value="PROTEIN PREY, MITOCHONDRIAL"/>
    <property type="match status" value="1"/>
</dbReference>
<evidence type="ECO:0000256" key="1">
    <source>
        <dbReference type="HAMAP-Rule" id="MF_01187"/>
    </source>
</evidence>
<protein>
    <recommendedName>
        <fullName evidence="1">UPF0434 protein GP473_03925</fullName>
    </recommendedName>
</protein>
<dbReference type="Gene3D" id="2.20.25.10">
    <property type="match status" value="1"/>
</dbReference>
<keyword evidence="3" id="KW-1185">Reference proteome</keyword>
<dbReference type="EMBL" id="CP046883">
    <property type="protein sequence ID" value="QNH95939.1"/>
    <property type="molecule type" value="Genomic_DNA"/>
</dbReference>
<name>A0A7G7YN69_9CORY</name>
<dbReference type="AlphaFoldDB" id="A0A7G7YN69"/>